<accession>A0A5C6ZCF2</accession>
<dbReference type="InterPro" id="IPR029063">
    <property type="entry name" value="SAM-dependent_MTases_sf"/>
</dbReference>
<dbReference type="Gene3D" id="3.40.50.150">
    <property type="entry name" value="Vaccinia Virus protein VP39"/>
    <property type="match status" value="1"/>
</dbReference>
<dbReference type="RefSeq" id="WP_147087920.1">
    <property type="nucleotide sequence ID" value="NZ_VORM01000026.1"/>
</dbReference>
<dbReference type="GO" id="GO:0032259">
    <property type="term" value="P:methylation"/>
    <property type="evidence" value="ECO:0007669"/>
    <property type="project" value="UniProtKB-KW"/>
</dbReference>
<name>A0A5C6ZCF2_9FLAO</name>
<dbReference type="CDD" id="cd02440">
    <property type="entry name" value="AdoMet_MTases"/>
    <property type="match status" value="1"/>
</dbReference>
<evidence type="ECO:0000313" key="2">
    <source>
        <dbReference type="Proteomes" id="UP000321578"/>
    </source>
</evidence>
<dbReference type="OrthoDB" id="5464618at2"/>
<protein>
    <submittedName>
        <fullName evidence="1">Class I SAM-dependent methyltransferase</fullName>
    </submittedName>
</protein>
<reference evidence="1 2" key="1">
    <citation type="submission" date="2019-08" db="EMBL/GenBank/DDBJ databases">
        <title>Genomes of Subsaximicrobium wynnwilliamsii strains.</title>
        <authorList>
            <person name="Bowman J.P."/>
        </authorList>
    </citation>
    <scope>NUCLEOTIDE SEQUENCE [LARGE SCALE GENOMIC DNA]</scope>
    <source>
        <strain evidence="1 2">2-80-2</strain>
    </source>
</reference>
<dbReference type="Pfam" id="PF13578">
    <property type="entry name" value="Methyltransf_24"/>
    <property type="match status" value="1"/>
</dbReference>
<comment type="caution">
    <text evidence="1">The sequence shown here is derived from an EMBL/GenBank/DDBJ whole genome shotgun (WGS) entry which is preliminary data.</text>
</comment>
<dbReference type="Proteomes" id="UP000321578">
    <property type="component" value="Unassembled WGS sequence"/>
</dbReference>
<organism evidence="1 2">
    <name type="scientific">Subsaximicrobium wynnwilliamsii</name>
    <dbReference type="NCBI Taxonomy" id="291179"/>
    <lineage>
        <taxon>Bacteria</taxon>
        <taxon>Pseudomonadati</taxon>
        <taxon>Bacteroidota</taxon>
        <taxon>Flavobacteriia</taxon>
        <taxon>Flavobacteriales</taxon>
        <taxon>Flavobacteriaceae</taxon>
        <taxon>Subsaximicrobium</taxon>
    </lineage>
</organism>
<gene>
    <name evidence="1" type="ORF">ESY86_16965</name>
</gene>
<keyword evidence="1" id="KW-0489">Methyltransferase</keyword>
<dbReference type="PANTHER" id="PTHR43836:SF2">
    <property type="entry name" value="CATECHOL O-METHYLTRANSFERASE 1-RELATED"/>
    <property type="match status" value="1"/>
</dbReference>
<dbReference type="GO" id="GO:0008171">
    <property type="term" value="F:O-methyltransferase activity"/>
    <property type="evidence" value="ECO:0007669"/>
    <property type="project" value="TreeGrafter"/>
</dbReference>
<dbReference type="PANTHER" id="PTHR43836">
    <property type="entry name" value="CATECHOL O-METHYLTRANSFERASE 1-RELATED"/>
    <property type="match status" value="1"/>
</dbReference>
<keyword evidence="1" id="KW-0808">Transferase</keyword>
<dbReference type="EMBL" id="VORO01000024">
    <property type="protein sequence ID" value="TXD87469.1"/>
    <property type="molecule type" value="Genomic_DNA"/>
</dbReference>
<sequence>MFQYFQYLKFLSASTNQHGVHSPFVYDLVTKCFYDSSNYGAYEQLSAYRNALLSDQKSIAINDFGAGSKVFKSDTRVVSQMAKHSGSTLKRAKLVFRLVKYLQPKTTLELGTHLGIATQALALGASGNQVVSVEGCAQTSEMAKTQLKHFGIDNVSLKTGRFEDLLPQLKQQNYDLIFFDGNHSKSATLHYFEELLETTHNESVFIFDDIHWSKGMNEAWELIKRHPKVSVSIDTFFWGLVFFRSEQEKQHFKIRV</sequence>
<proteinExistence type="predicted"/>
<dbReference type="SUPFAM" id="SSF53335">
    <property type="entry name" value="S-adenosyl-L-methionine-dependent methyltransferases"/>
    <property type="match status" value="1"/>
</dbReference>
<evidence type="ECO:0000313" key="1">
    <source>
        <dbReference type="EMBL" id="TXD87469.1"/>
    </source>
</evidence>
<dbReference type="AlphaFoldDB" id="A0A5C6ZCF2"/>
<keyword evidence="2" id="KW-1185">Reference proteome</keyword>